<protein>
    <submittedName>
        <fullName evidence="1">Uncharacterized protein</fullName>
    </submittedName>
</protein>
<reference evidence="2" key="1">
    <citation type="journal article" date="2022" name="Mol. Ecol. Resour.">
        <title>The genomes of chicory, endive, great burdock and yacon provide insights into Asteraceae palaeo-polyploidization history and plant inulin production.</title>
        <authorList>
            <person name="Fan W."/>
            <person name="Wang S."/>
            <person name="Wang H."/>
            <person name="Wang A."/>
            <person name="Jiang F."/>
            <person name="Liu H."/>
            <person name="Zhao H."/>
            <person name="Xu D."/>
            <person name="Zhang Y."/>
        </authorList>
    </citation>
    <scope>NUCLEOTIDE SEQUENCE [LARGE SCALE GENOMIC DNA]</scope>
    <source>
        <strain evidence="2">cv. Punajuju</strain>
    </source>
</reference>
<keyword evidence="2" id="KW-1185">Reference proteome</keyword>
<proteinExistence type="predicted"/>
<evidence type="ECO:0000313" key="1">
    <source>
        <dbReference type="EMBL" id="KAI3788904.1"/>
    </source>
</evidence>
<reference evidence="1 2" key="2">
    <citation type="journal article" date="2022" name="Mol. Ecol. Resour.">
        <title>The genomes of chicory, endive, great burdock and yacon provide insights into Asteraceae paleo-polyploidization history and plant inulin production.</title>
        <authorList>
            <person name="Fan W."/>
            <person name="Wang S."/>
            <person name="Wang H."/>
            <person name="Wang A."/>
            <person name="Jiang F."/>
            <person name="Liu H."/>
            <person name="Zhao H."/>
            <person name="Xu D."/>
            <person name="Zhang Y."/>
        </authorList>
    </citation>
    <scope>NUCLEOTIDE SEQUENCE [LARGE SCALE GENOMIC DNA]</scope>
    <source>
        <strain evidence="2">cv. Punajuju</strain>
        <tissue evidence="1">Leaves</tissue>
    </source>
</reference>
<dbReference type="EMBL" id="CM042009">
    <property type="protein sequence ID" value="KAI3788904.1"/>
    <property type="molecule type" value="Genomic_DNA"/>
</dbReference>
<sequence length="79" mass="9436">MFFWFCILFLFWCHPPCFFGGTDLYLVVLYFLETFTISLMFVIRFNALLIIVYGLCIPYFLKLRIAQSVLGRFKCQRLG</sequence>
<gene>
    <name evidence="1" type="ORF">L2E82_01685</name>
</gene>
<organism evidence="1 2">
    <name type="scientific">Cichorium intybus</name>
    <name type="common">Chicory</name>
    <dbReference type="NCBI Taxonomy" id="13427"/>
    <lineage>
        <taxon>Eukaryota</taxon>
        <taxon>Viridiplantae</taxon>
        <taxon>Streptophyta</taxon>
        <taxon>Embryophyta</taxon>
        <taxon>Tracheophyta</taxon>
        <taxon>Spermatophyta</taxon>
        <taxon>Magnoliopsida</taxon>
        <taxon>eudicotyledons</taxon>
        <taxon>Gunneridae</taxon>
        <taxon>Pentapetalae</taxon>
        <taxon>asterids</taxon>
        <taxon>campanulids</taxon>
        <taxon>Asterales</taxon>
        <taxon>Asteraceae</taxon>
        <taxon>Cichorioideae</taxon>
        <taxon>Cichorieae</taxon>
        <taxon>Cichoriinae</taxon>
        <taxon>Cichorium</taxon>
    </lineage>
</organism>
<evidence type="ECO:0000313" key="2">
    <source>
        <dbReference type="Proteomes" id="UP001055811"/>
    </source>
</evidence>
<comment type="caution">
    <text evidence="1">The sequence shown here is derived from an EMBL/GenBank/DDBJ whole genome shotgun (WGS) entry which is preliminary data.</text>
</comment>
<dbReference type="Proteomes" id="UP001055811">
    <property type="component" value="Linkage Group LG01"/>
</dbReference>
<name>A0ACB9GZ83_CICIN</name>
<accession>A0ACB9GZ83</accession>